<feature type="region of interest" description="Disordered" evidence="1">
    <location>
        <begin position="141"/>
        <end position="190"/>
    </location>
</feature>
<dbReference type="OrthoDB" id="1920727at2759"/>
<evidence type="ECO:0000313" key="3">
    <source>
        <dbReference type="Proteomes" id="UP001141552"/>
    </source>
</evidence>
<dbReference type="InterPro" id="IPR036249">
    <property type="entry name" value="Thioredoxin-like_sf"/>
</dbReference>
<evidence type="ECO:0000313" key="2">
    <source>
        <dbReference type="EMBL" id="KAJ4844055.1"/>
    </source>
</evidence>
<dbReference type="PANTHER" id="PTHR34669:SF2">
    <property type="entry name" value="THIOREDOXIN-LIKE FOLD DOMAIN-CONTAINING PROTEIN MRL7, CHLOROPLASTIC"/>
    <property type="match status" value="1"/>
</dbReference>
<dbReference type="GO" id="GO:0009570">
    <property type="term" value="C:chloroplast stroma"/>
    <property type="evidence" value="ECO:0007669"/>
    <property type="project" value="TreeGrafter"/>
</dbReference>
<organism evidence="2 3">
    <name type="scientific">Turnera subulata</name>
    <dbReference type="NCBI Taxonomy" id="218843"/>
    <lineage>
        <taxon>Eukaryota</taxon>
        <taxon>Viridiplantae</taxon>
        <taxon>Streptophyta</taxon>
        <taxon>Embryophyta</taxon>
        <taxon>Tracheophyta</taxon>
        <taxon>Spermatophyta</taxon>
        <taxon>Magnoliopsida</taxon>
        <taxon>eudicotyledons</taxon>
        <taxon>Gunneridae</taxon>
        <taxon>Pentapetalae</taxon>
        <taxon>rosids</taxon>
        <taxon>fabids</taxon>
        <taxon>Malpighiales</taxon>
        <taxon>Passifloraceae</taxon>
        <taxon>Turnera</taxon>
    </lineage>
</organism>
<dbReference type="AlphaFoldDB" id="A0A9Q0G7X7"/>
<dbReference type="Gene3D" id="3.40.30.10">
    <property type="entry name" value="Glutaredoxin"/>
    <property type="match status" value="1"/>
</dbReference>
<proteinExistence type="predicted"/>
<dbReference type="InterPro" id="IPR044701">
    <property type="entry name" value="MRL7/MRL7L"/>
</dbReference>
<sequence length="366" mass="42058">MALLQTTTIPWKPFSSFCPVNLDPSLLGRSNYVSFGSPVHYGRIPKSFPCFAVSKKSDSDAGFQSNTESKAKPRRRRSRPDAEEPTKEEQDPGRVFPGMKPRKPRRGRRSEAVAVEDFVRGRLEETFEAIRKENPDALEKMGKVVKDGVDDEIDAEASDDEEDDDDDDDDEEELEGDEVSKRSGTKKKEKMVVEAECSDWPLDGDVGWGISASEYFEKHPIKNVVDDDGLEIDWEGELDDNWVNEIDCLEWEKFAFHPSPLVVLVFERYNRATANWKALKELEKAAEVYRGSKDRLPPRTVKIDINLERDLAYALKVKECPQIIFLRGDRIVYRETEFRTADELVKMIAHFYYNAKKPECVNYQKD</sequence>
<dbReference type="EMBL" id="JAKUCV010002062">
    <property type="protein sequence ID" value="KAJ4844055.1"/>
    <property type="molecule type" value="Genomic_DNA"/>
</dbReference>
<dbReference type="GO" id="GO:0009658">
    <property type="term" value="P:chloroplast organization"/>
    <property type="evidence" value="ECO:0007669"/>
    <property type="project" value="InterPro"/>
</dbReference>
<evidence type="ECO:0008006" key="4">
    <source>
        <dbReference type="Google" id="ProtNLM"/>
    </source>
</evidence>
<reference evidence="2" key="1">
    <citation type="submission" date="2022-02" db="EMBL/GenBank/DDBJ databases">
        <authorList>
            <person name="Henning P.M."/>
            <person name="McCubbin A.G."/>
            <person name="Shore J.S."/>
        </authorList>
    </citation>
    <scope>NUCLEOTIDE SEQUENCE</scope>
    <source>
        <strain evidence="2">F60SS</strain>
        <tissue evidence="2">Leaves</tissue>
    </source>
</reference>
<dbReference type="GO" id="GO:0006355">
    <property type="term" value="P:regulation of DNA-templated transcription"/>
    <property type="evidence" value="ECO:0007669"/>
    <property type="project" value="InterPro"/>
</dbReference>
<feature type="region of interest" description="Disordered" evidence="1">
    <location>
        <begin position="56"/>
        <end position="111"/>
    </location>
</feature>
<name>A0A9Q0G7X7_9ROSI</name>
<evidence type="ECO:0000256" key="1">
    <source>
        <dbReference type="SAM" id="MobiDB-lite"/>
    </source>
</evidence>
<dbReference type="Proteomes" id="UP001141552">
    <property type="component" value="Unassembled WGS sequence"/>
</dbReference>
<accession>A0A9Q0G7X7</accession>
<dbReference type="PANTHER" id="PTHR34669">
    <property type="entry name" value="THIOREDOXIN-LIKE FOLD DOMAIN-CONTAINING PROTEIN MRL7L, CHLOROPLASTIC"/>
    <property type="match status" value="1"/>
</dbReference>
<dbReference type="SUPFAM" id="SSF52833">
    <property type="entry name" value="Thioredoxin-like"/>
    <property type="match status" value="1"/>
</dbReference>
<protein>
    <recommendedName>
        <fullName evidence="4">Thioredoxin domain-containing protein</fullName>
    </recommendedName>
</protein>
<keyword evidence="3" id="KW-1185">Reference proteome</keyword>
<feature type="compositionally biased region" description="Acidic residues" evidence="1">
    <location>
        <begin position="149"/>
        <end position="177"/>
    </location>
</feature>
<reference evidence="2" key="2">
    <citation type="journal article" date="2023" name="Plants (Basel)">
        <title>Annotation of the Turnera subulata (Passifloraceae) Draft Genome Reveals the S-Locus Evolved after the Divergence of Turneroideae from Passifloroideae in a Stepwise Manner.</title>
        <authorList>
            <person name="Henning P.M."/>
            <person name="Roalson E.H."/>
            <person name="Mir W."/>
            <person name="McCubbin A.G."/>
            <person name="Shore J.S."/>
        </authorList>
    </citation>
    <scope>NUCLEOTIDE SEQUENCE</scope>
    <source>
        <strain evidence="2">F60SS</strain>
    </source>
</reference>
<feature type="compositionally biased region" description="Basic and acidic residues" evidence="1">
    <location>
        <begin position="79"/>
        <end position="92"/>
    </location>
</feature>
<comment type="caution">
    <text evidence="2">The sequence shown here is derived from an EMBL/GenBank/DDBJ whole genome shotgun (WGS) entry which is preliminary data.</text>
</comment>
<gene>
    <name evidence="2" type="ORF">Tsubulata_013463</name>
</gene>